<dbReference type="SUPFAM" id="SSF49899">
    <property type="entry name" value="Concanavalin A-like lectins/glucanases"/>
    <property type="match status" value="1"/>
</dbReference>
<dbReference type="PANTHER" id="PTHR11346">
    <property type="entry name" value="GALECTIN"/>
    <property type="match status" value="1"/>
</dbReference>
<feature type="signal peptide" evidence="3">
    <location>
        <begin position="1"/>
        <end position="17"/>
    </location>
</feature>
<evidence type="ECO:0000256" key="3">
    <source>
        <dbReference type="SAM" id="SignalP"/>
    </source>
</evidence>
<reference evidence="5 6" key="1">
    <citation type="submission" date="2020-04" db="EMBL/GenBank/DDBJ databases">
        <authorList>
            <person name="Laetsch R D."/>
            <person name="Stevens L."/>
            <person name="Kumar S."/>
            <person name="Blaxter L. M."/>
        </authorList>
    </citation>
    <scope>NUCLEOTIDE SEQUENCE [LARGE SCALE GENOMIC DNA]</scope>
</reference>
<dbReference type="Gene3D" id="2.60.120.200">
    <property type="match status" value="1"/>
</dbReference>
<dbReference type="GO" id="GO:0030246">
    <property type="term" value="F:carbohydrate binding"/>
    <property type="evidence" value="ECO:0007669"/>
    <property type="project" value="UniProtKB-UniRule"/>
</dbReference>
<dbReference type="SMART" id="SM00908">
    <property type="entry name" value="Gal-bind_lectin"/>
    <property type="match status" value="1"/>
</dbReference>
<name>A0A8S1EQ05_9PELO</name>
<dbReference type="SMART" id="SM00276">
    <property type="entry name" value="GLECT"/>
    <property type="match status" value="1"/>
</dbReference>
<organism evidence="5 6">
    <name type="scientific">Caenorhabditis bovis</name>
    <dbReference type="NCBI Taxonomy" id="2654633"/>
    <lineage>
        <taxon>Eukaryota</taxon>
        <taxon>Metazoa</taxon>
        <taxon>Ecdysozoa</taxon>
        <taxon>Nematoda</taxon>
        <taxon>Chromadorea</taxon>
        <taxon>Rhabditida</taxon>
        <taxon>Rhabditina</taxon>
        <taxon>Rhabditomorpha</taxon>
        <taxon>Rhabditoidea</taxon>
        <taxon>Rhabditidae</taxon>
        <taxon>Peloderinae</taxon>
        <taxon>Caenorhabditis</taxon>
    </lineage>
</organism>
<dbReference type="OrthoDB" id="8918229at2759"/>
<keyword evidence="3" id="KW-0732">Signal</keyword>
<dbReference type="InterPro" id="IPR001079">
    <property type="entry name" value="Galectin_CRD"/>
</dbReference>
<dbReference type="InterPro" id="IPR044156">
    <property type="entry name" value="Galectin-like"/>
</dbReference>
<evidence type="ECO:0000313" key="5">
    <source>
        <dbReference type="EMBL" id="CAB3403207.1"/>
    </source>
</evidence>
<dbReference type="InterPro" id="IPR013320">
    <property type="entry name" value="ConA-like_dom_sf"/>
</dbReference>
<proteinExistence type="predicted"/>
<dbReference type="Pfam" id="PF00337">
    <property type="entry name" value="Gal-bind_lectin"/>
    <property type="match status" value="1"/>
</dbReference>
<dbReference type="PANTHER" id="PTHR11346:SF147">
    <property type="entry name" value="GALECTIN"/>
    <property type="match status" value="1"/>
</dbReference>
<keyword evidence="6" id="KW-1185">Reference proteome</keyword>
<evidence type="ECO:0000259" key="4">
    <source>
        <dbReference type="PROSITE" id="PS51304"/>
    </source>
</evidence>
<dbReference type="EMBL" id="CADEPM010000003">
    <property type="protein sequence ID" value="CAB3403207.1"/>
    <property type="molecule type" value="Genomic_DNA"/>
</dbReference>
<evidence type="ECO:0000256" key="2">
    <source>
        <dbReference type="RuleBase" id="RU102079"/>
    </source>
</evidence>
<evidence type="ECO:0000313" key="6">
    <source>
        <dbReference type="Proteomes" id="UP000494206"/>
    </source>
</evidence>
<feature type="chain" id="PRO_5035944826" description="Galectin" evidence="3">
    <location>
        <begin position="18"/>
        <end position="180"/>
    </location>
</feature>
<feature type="domain" description="Galectin" evidence="4">
    <location>
        <begin position="37"/>
        <end position="172"/>
    </location>
</feature>
<keyword evidence="1 2" id="KW-0430">Lectin</keyword>
<evidence type="ECO:0000256" key="1">
    <source>
        <dbReference type="ARBA" id="ARBA00022734"/>
    </source>
</evidence>
<comment type="caution">
    <text evidence="5">The sequence shown here is derived from an EMBL/GenBank/DDBJ whole genome shotgun (WGS) entry which is preliminary data.</text>
</comment>
<dbReference type="AlphaFoldDB" id="A0A8S1EQ05"/>
<gene>
    <name evidence="5" type="ORF">CBOVIS_LOCUS5711</name>
</gene>
<dbReference type="Proteomes" id="UP000494206">
    <property type="component" value="Unassembled WGS sequence"/>
</dbReference>
<dbReference type="PROSITE" id="PS51304">
    <property type="entry name" value="GALECTIN"/>
    <property type="match status" value="1"/>
</dbReference>
<sequence length="180" mass="20103">MLFEILLAAISISPISACTCPENLSILNCNTINPGNTTVKFEKPMTDGDELILTGKFFEQNQFSKARAIFDLSAINGATILHFRQDFQTRGQREKILMNSRIGGRWGEVQLSATPYKPGQDVVIHVKKTDDIYEITLTDGVVLTFPHRLAASENPVYFSYQGDWTVSSIQMNCCSDEDSE</sequence>
<protein>
    <recommendedName>
        <fullName evidence="2">Galectin</fullName>
    </recommendedName>
</protein>
<accession>A0A8S1EQ05</accession>